<dbReference type="RefSeq" id="WP_238377507.1">
    <property type="nucleotide sequence ID" value="NZ_FXTS01000002.1"/>
</dbReference>
<dbReference type="InterPro" id="IPR029069">
    <property type="entry name" value="HotDog_dom_sf"/>
</dbReference>
<gene>
    <name evidence="4" type="ORF">BTA35_0205790</name>
</gene>
<dbReference type="InterPro" id="IPR006683">
    <property type="entry name" value="Thioestr_dom"/>
</dbReference>
<comment type="similarity">
    <text evidence="1">Belongs to the thioesterase PaaI family.</text>
</comment>
<evidence type="ECO:0000259" key="3">
    <source>
        <dbReference type="Pfam" id="PF03061"/>
    </source>
</evidence>
<dbReference type="Proteomes" id="UP000190064">
    <property type="component" value="Unassembled WGS sequence"/>
</dbReference>
<proteinExistence type="inferred from homology"/>
<evidence type="ECO:0000313" key="5">
    <source>
        <dbReference type="Proteomes" id="UP000190064"/>
    </source>
</evidence>
<dbReference type="PANTHER" id="PTHR42856:SF1">
    <property type="entry name" value="ACYL-COENZYME A THIOESTERASE PAAI"/>
    <property type="match status" value="1"/>
</dbReference>
<dbReference type="Gene3D" id="3.10.129.10">
    <property type="entry name" value="Hotdog Thioesterase"/>
    <property type="match status" value="1"/>
</dbReference>
<dbReference type="InterPro" id="IPR052723">
    <property type="entry name" value="Acyl-CoA_thioesterase_PaaI"/>
</dbReference>
<keyword evidence="5" id="KW-1185">Reference proteome</keyword>
<dbReference type="NCBIfam" id="TIGR00369">
    <property type="entry name" value="unchar_dom_1"/>
    <property type="match status" value="1"/>
</dbReference>
<protein>
    <submittedName>
        <fullName evidence="4">Phenylacetic acid degradation protein PaaD</fullName>
    </submittedName>
</protein>
<dbReference type="EMBL" id="MTSD02000002">
    <property type="protein sequence ID" value="OOV87552.1"/>
    <property type="molecule type" value="Genomic_DNA"/>
</dbReference>
<comment type="caution">
    <text evidence="4">The sequence shown here is derived from an EMBL/GenBank/DDBJ whole genome shotgun (WGS) entry which is preliminary data.</text>
</comment>
<dbReference type="Pfam" id="PF03061">
    <property type="entry name" value="4HBT"/>
    <property type="match status" value="1"/>
</dbReference>
<dbReference type="InterPro" id="IPR003736">
    <property type="entry name" value="PAAI_dom"/>
</dbReference>
<organism evidence="4 5">
    <name type="scientific">Oceanospirillum linum</name>
    <dbReference type="NCBI Taxonomy" id="966"/>
    <lineage>
        <taxon>Bacteria</taxon>
        <taxon>Pseudomonadati</taxon>
        <taxon>Pseudomonadota</taxon>
        <taxon>Gammaproteobacteria</taxon>
        <taxon>Oceanospirillales</taxon>
        <taxon>Oceanospirillaceae</taxon>
        <taxon>Oceanospirillum</taxon>
    </lineage>
</organism>
<keyword evidence="2" id="KW-0378">Hydrolase</keyword>
<sequence length="163" mass="17600">MANENMTLENLTPDELASLCAETMYESDWAAQALGMNILEVREGYARLSMLVRKDMSNGHAICHGGMIFTLADTAFAYSCNSYNKVTVAAGCNIEFVAPGKLGDTLIAEAKKVSLTGRSGIYDVTISDSSGQAIAHFRGKSRQIKGEIITTETDSDTRTTSEQ</sequence>
<dbReference type="InterPro" id="IPR011973">
    <property type="entry name" value="PaaD"/>
</dbReference>
<accession>A0A1T1HCL1</accession>
<evidence type="ECO:0000256" key="1">
    <source>
        <dbReference type="ARBA" id="ARBA00008324"/>
    </source>
</evidence>
<dbReference type="AlphaFoldDB" id="A0A1T1HCL1"/>
<evidence type="ECO:0000256" key="2">
    <source>
        <dbReference type="ARBA" id="ARBA00022801"/>
    </source>
</evidence>
<dbReference type="GO" id="GO:0016289">
    <property type="term" value="F:acyl-CoA hydrolase activity"/>
    <property type="evidence" value="ECO:0007669"/>
    <property type="project" value="TreeGrafter"/>
</dbReference>
<name>A0A1T1HCL1_OCELI</name>
<dbReference type="NCBIfam" id="TIGR02286">
    <property type="entry name" value="PaaD"/>
    <property type="match status" value="1"/>
</dbReference>
<feature type="domain" description="Thioesterase" evidence="3">
    <location>
        <begin position="62"/>
        <end position="133"/>
    </location>
</feature>
<dbReference type="CDD" id="cd03443">
    <property type="entry name" value="PaaI_thioesterase"/>
    <property type="match status" value="1"/>
</dbReference>
<reference evidence="4" key="1">
    <citation type="submission" date="2017-02" db="EMBL/GenBank/DDBJ databases">
        <title>Draft Genome Sequence of the Salt Water Bacterium Oceanospirillum linum ATCC 11336.</title>
        <authorList>
            <person name="Trachtenberg A.M."/>
            <person name="Carney J.G."/>
            <person name="Linnane J.D."/>
            <person name="Rheaume B.A."/>
            <person name="Pitts N.L."/>
            <person name="Mykles D.L."/>
            <person name="Maclea K.S."/>
        </authorList>
    </citation>
    <scope>NUCLEOTIDE SEQUENCE [LARGE SCALE GENOMIC DNA]</scope>
    <source>
        <strain evidence="4">ATCC 11336</strain>
    </source>
</reference>
<dbReference type="FunFam" id="3.10.129.10:FF:000022">
    <property type="entry name" value="Phenylacetic acid degradation protein"/>
    <property type="match status" value="1"/>
</dbReference>
<dbReference type="PANTHER" id="PTHR42856">
    <property type="entry name" value="ACYL-COENZYME A THIOESTERASE PAAI"/>
    <property type="match status" value="1"/>
</dbReference>
<evidence type="ECO:0000313" key="4">
    <source>
        <dbReference type="EMBL" id="OOV87552.1"/>
    </source>
</evidence>
<dbReference type="SUPFAM" id="SSF54637">
    <property type="entry name" value="Thioesterase/thiol ester dehydrase-isomerase"/>
    <property type="match status" value="1"/>
</dbReference>
<dbReference type="STRING" id="966.BTA35_0205790"/>